<dbReference type="PANTHER" id="PTHR38834:SF3">
    <property type="entry name" value="SOLUTE-BINDING PROTEIN FAMILY 3_N-TERMINAL DOMAIN-CONTAINING PROTEIN"/>
    <property type="match status" value="1"/>
</dbReference>
<dbReference type="STRING" id="388408.LAX5112_03551"/>
<keyword evidence="2" id="KW-1185">Reference proteome</keyword>
<dbReference type="PANTHER" id="PTHR38834">
    <property type="entry name" value="PERIPLASMIC SUBSTRATE BINDING PROTEIN FAMILY 3"/>
    <property type="match status" value="1"/>
</dbReference>
<evidence type="ECO:0000313" key="2">
    <source>
        <dbReference type="Proteomes" id="UP000053235"/>
    </source>
</evidence>
<dbReference type="EMBL" id="CXWD01000014">
    <property type="protein sequence ID" value="CTQ73458.1"/>
    <property type="molecule type" value="Genomic_DNA"/>
</dbReference>
<accession>A0A0M7AEE9</accession>
<dbReference type="RefSeq" id="WP_082429143.1">
    <property type="nucleotide sequence ID" value="NZ_CXWD01000014.1"/>
</dbReference>
<protein>
    <submittedName>
        <fullName evidence="1">Bacterial extracellular solute-binding proteins, family 3</fullName>
    </submittedName>
</protein>
<dbReference type="AlphaFoldDB" id="A0A0M7AEE9"/>
<sequence>MSDPKATKRIASGLSRRWQAVVAAGLLLTAAASNGSPVQAATAFPELKLLSEDWKPYHYVEDDVVKGQTADLLEKILEKVGSTQTREDIVFLPWARAFREAQVDANTVLFSTGRTPERERLFKWAGPILKFDSYFIGKKERNFEIERSEDLHQYKVGVVIDGASAVFAKRHGIPEENTTFNSQGIFNVKMLAADRIDFIPIQWKNFARLATKAGIDPTEFEPVFLADTVSLNFAFNLKTADGVVARFQTALEEVLGLQEQAKGETPTREVN</sequence>
<gene>
    <name evidence="1" type="ORF">LAX5112_03551</name>
</gene>
<dbReference type="OrthoDB" id="7674963at2"/>
<dbReference type="Proteomes" id="UP000053235">
    <property type="component" value="Unassembled WGS sequence"/>
</dbReference>
<proteinExistence type="predicted"/>
<name>A0A0M7AEE9_9HYPH</name>
<dbReference type="SUPFAM" id="SSF53850">
    <property type="entry name" value="Periplasmic binding protein-like II"/>
    <property type="match status" value="1"/>
</dbReference>
<evidence type="ECO:0000313" key="1">
    <source>
        <dbReference type="EMBL" id="CTQ73458.1"/>
    </source>
</evidence>
<dbReference type="Gene3D" id="3.40.190.10">
    <property type="entry name" value="Periplasmic binding protein-like II"/>
    <property type="match status" value="2"/>
</dbReference>
<reference evidence="2" key="1">
    <citation type="submission" date="2015-07" db="EMBL/GenBank/DDBJ databases">
        <authorList>
            <person name="Rodrigo-Torres Lidia"/>
            <person name="Arahal R.David."/>
        </authorList>
    </citation>
    <scope>NUCLEOTIDE SEQUENCE [LARGE SCALE GENOMIC DNA]</scope>
    <source>
        <strain evidence="2">CECT 5112</strain>
    </source>
</reference>
<organism evidence="1 2">
    <name type="scientific">Roseibium alexandrii</name>
    <dbReference type="NCBI Taxonomy" id="388408"/>
    <lineage>
        <taxon>Bacteria</taxon>
        <taxon>Pseudomonadati</taxon>
        <taxon>Pseudomonadota</taxon>
        <taxon>Alphaproteobacteria</taxon>
        <taxon>Hyphomicrobiales</taxon>
        <taxon>Stappiaceae</taxon>
        <taxon>Roseibium</taxon>
    </lineage>
</organism>